<dbReference type="InterPro" id="IPR057626">
    <property type="entry name" value="S-S_Temptin"/>
</dbReference>
<name>A0A6A4ZC87_9STRA</name>
<comment type="caution">
    <text evidence="3">The sequence shown here is derived from an EMBL/GenBank/DDBJ whole genome shotgun (WGS) entry which is preliminary data.</text>
</comment>
<gene>
    <name evidence="3" type="ORF">As57867_006459</name>
</gene>
<dbReference type="PANTHER" id="PTHR34737">
    <property type="entry name" value="EF-HAND DOMAIN-CONTAINING PROTEIN"/>
    <property type="match status" value="1"/>
</dbReference>
<protein>
    <recommendedName>
        <fullName evidence="2">Temptin Cys/Cys disulfide domain-containing protein</fullName>
    </recommendedName>
</protein>
<organism evidence="3">
    <name type="scientific">Aphanomyces stellatus</name>
    <dbReference type="NCBI Taxonomy" id="120398"/>
    <lineage>
        <taxon>Eukaryota</taxon>
        <taxon>Sar</taxon>
        <taxon>Stramenopiles</taxon>
        <taxon>Oomycota</taxon>
        <taxon>Saprolegniomycetes</taxon>
        <taxon>Saprolegniales</taxon>
        <taxon>Verrucalvaceae</taxon>
        <taxon>Aphanomyces</taxon>
    </lineage>
</organism>
<dbReference type="PANTHER" id="PTHR34737:SF2">
    <property type="entry name" value="EF-HAND DOMAIN-CONTAINING PROTEIN"/>
    <property type="match status" value="1"/>
</dbReference>
<evidence type="ECO:0000259" key="2">
    <source>
        <dbReference type="Pfam" id="PF24784"/>
    </source>
</evidence>
<evidence type="ECO:0000256" key="1">
    <source>
        <dbReference type="SAM" id="MobiDB-lite"/>
    </source>
</evidence>
<proteinExistence type="predicted"/>
<dbReference type="OrthoDB" id="129121at2759"/>
<sequence>PLAASDLTKAQPATASTAKLNVPPDVAKAATHQPPVTQPTPQPHPPATSPTVEPFRTQPRLHVPHQMDLLAHAMQPYVTAAAEPESIAGDVARRDRIHHSLALPTPDAFVILPASTNLSTVNALLDDALHRLHGLSTSSNVSGTVAALDVPCQLAPPDIAHHTQTPPAVTCTLKCRGQLGHGASIHHVLFATAGVDQNNDWVQHEPFQPRLCEPIISVGSPTECHFAFASTTTKTTTMVRLTAFVLLAATASAYRTYIAKFPNGDKVAGVAAIGHVDPKGDGPRNPFGLAFAAAGKEWTTALCQADSDGDGATNGQELGDPCCTWKAGEALPATFKATPPG</sequence>
<dbReference type="AlphaFoldDB" id="A0A6A4ZC87"/>
<dbReference type="EMBL" id="VJMH01002660">
    <property type="protein sequence ID" value="KAF0708003.1"/>
    <property type="molecule type" value="Genomic_DNA"/>
</dbReference>
<accession>A0A6A4ZC87</accession>
<feature type="compositionally biased region" description="Pro residues" evidence="1">
    <location>
        <begin position="36"/>
        <end position="48"/>
    </location>
</feature>
<evidence type="ECO:0000313" key="3">
    <source>
        <dbReference type="EMBL" id="KAF0708003.1"/>
    </source>
</evidence>
<feature type="region of interest" description="Disordered" evidence="1">
    <location>
        <begin position="1"/>
        <end position="53"/>
    </location>
</feature>
<feature type="non-terminal residue" evidence="3">
    <location>
        <position position="1"/>
    </location>
</feature>
<reference evidence="3" key="1">
    <citation type="submission" date="2019-06" db="EMBL/GenBank/DDBJ databases">
        <title>Genomics analysis of Aphanomyces spp. identifies a new class of oomycete effector associated with host adaptation.</title>
        <authorList>
            <person name="Gaulin E."/>
        </authorList>
    </citation>
    <scope>NUCLEOTIDE SEQUENCE</scope>
    <source>
        <strain evidence="3">CBS 578.67</strain>
    </source>
</reference>
<dbReference type="Pfam" id="PF24784">
    <property type="entry name" value="Temptin_C"/>
    <property type="match status" value="1"/>
</dbReference>
<feature type="non-terminal residue" evidence="3">
    <location>
        <position position="341"/>
    </location>
</feature>
<feature type="domain" description="Temptin Cys/Cys disulfide" evidence="2">
    <location>
        <begin position="252"/>
        <end position="340"/>
    </location>
</feature>
<dbReference type="InterPro" id="IPR055313">
    <property type="entry name" value="Temptin-like"/>
</dbReference>